<name>A0ACB8EBT0_9SAUR</name>
<reference evidence="1" key="1">
    <citation type="submission" date="2021-08" db="EMBL/GenBank/DDBJ databases">
        <title>The first chromosome-level gecko genome reveals the dynamic sex chromosomes of Neotropical dwarf geckos (Sphaerodactylidae: Sphaerodactylus).</title>
        <authorList>
            <person name="Pinto B.J."/>
            <person name="Keating S.E."/>
            <person name="Gamble T."/>
        </authorList>
    </citation>
    <scope>NUCLEOTIDE SEQUENCE</scope>
    <source>
        <strain evidence="1">TG3544</strain>
    </source>
</reference>
<dbReference type="EMBL" id="CM037627">
    <property type="protein sequence ID" value="KAH7989823.1"/>
    <property type="molecule type" value="Genomic_DNA"/>
</dbReference>
<accession>A0ACB8EBT0</accession>
<evidence type="ECO:0000313" key="2">
    <source>
        <dbReference type="Proteomes" id="UP000827872"/>
    </source>
</evidence>
<keyword evidence="2" id="KW-1185">Reference proteome</keyword>
<gene>
    <name evidence="1" type="ORF">K3G42_014721</name>
</gene>
<comment type="caution">
    <text evidence="1">The sequence shown here is derived from an EMBL/GenBank/DDBJ whole genome shotgun (WGS) entry which is preliminary data.</text>
</comment>
<proteinExistence type="predicted"/>
<evidence type="ECO:0000313" key="1">
    <source>
        <dbReference type="EMBL" id="KAH7989823.1"/>
    </source>
</evidence>
<sequence>MKGLWVAATALLAAACSVLVDGKGIALLRNEARQKEGSDLAGPPPLPALESLAHGGEREASIRSSQDNFSELPRVAFLSKPQDAVTATKEGKGKKEEGKREEERPLLATVQGLLFPWRMQIHQGTETLLQMPGGSPREPDLTAPQPPRLENHSVATDHTTILAVTAQWSAIDPCALSSLACCWCSGVTRKEFMM</sequence>
<protein>
    <submittedName>
        <fullName evidence="1">Uncharacterized protein</fullName>
    </submittedName>
</protein>
<dbReference type="Proteomes" id="UP000827872">
    <property type="component" value="Linkage Group LG14"/>
</dbReference>
<organism evidence="1 2">
    <name type="scientific">Sphaerodactylus townsendi</name>
    <dbReference type="NCBI Taxonomy" id="933632"/>
    <lineage>
        <taxon>Eukaryota</taxon>
        <taxon>Metazoa</taxon>
        <taxon>Chordata</taxon>
        <taxon>Craniata</taxon>
        <taxon>Vertebrata</taxon>
        <taxon>Euteleostomi</taxon>
        <taxon>Lepidosauria</taxon>
        <taxon>Squamata</taxon>
        <taxon>Bifurcata</taxon>
        <taxon>Gekkota</taxon>
        <taxon>Sphaerodactylidae</taxon>
        <taxon>Sphaerodactylus</taxon>
    </lineage>
</organism>